<comment type="caution">
    <text evidence="4">The sequence shown here is derived from an EMBL/GenBank/DDBJ whole genome shotgun (WGS) entry which is preliminary data.</text>
</comment>
<dbReference type="InterPro" id="IPR036388">
    <property type="entry name" value="WH-like_DNA-bd_sf"/>
</dbReference>
<dbReference type="PIRSF" id="PIRSF016838">
    <property type="entry name" value="PafC"/>
    <property type="match status" value="1"/>
</dbReference>
<organism evidence="4 5">
    <name type="scientific">Paenibacillus residui</name>
    <dbReference type="NCBI Taxonomy" id="629724"/>
    <lineage>
        <taxon>Bacteria</taxon>
        <taxon>Bacillati</taxon>
        <taxon>Bacillota</taxon>
        <taxon>Bacilli</taxon>
        <taxon>Bacillales</taxon>
        <taxon>Paenibacillaceae</taxon>
        <taxon>Paenibacillus</taxon>
    </lineage>
</organism>
<keyword evidence="5" id="KW-1185">Reference proteome</keyword>
<keyword evidence="2" id="KW-0804">Transcription</keyword>
<feature type="domain" description="HTH deoR-type" evidence="3">
    <location>
        <begin position="2"/>
        <end position="57"/>
    </location>
</feature>
<evidence type="ECO:0000256" key="2">
    <source>
        <dbReference type="ARBA" id="ARBA00023163"/>
    </source>
</evidence>
<dbReference type="PANTHER" id="PTHR34580">
    <property type="match status" value="1"/>
</dbReference>
<dbReference type="InterPro" id="IPR036390">
    <property type="entry name" value="WH_DNA-bd_sf"/>
</dbReference>
<dbReference type="InterPro" id="IPR028349">
    <property type="entry name" value="PafC-like"/>
</dbReference>
<dbReference type="Gene3D" id="1.10.10.10">
    <property type="entry name" value="Winged helix-like DNA-binding domain superfamily/Winged helix DNA-binding domain"/>
    <property type="match status" value="1"/>
</dbReference>
<dbReference type="PANTHER" id="PTHR34580:SF1">
    <property type="entry name" value="PROTEIN PAFC"/>
    <property type="match status" value="1"/>
</dbReference>
<dbReference type="InterPro" id="IPR013196">
    <property type="entry name" value="HTH_11"/>
</dbReference>
<dbReference type="InterPro" id="IPR026881">
    <property type="entry name" value="WYL_dom"/>
</dbReference>
<dbReference type="Proteomes" id="UP001597120">
    <property type="component" value="Unassembled WGS sequence"/>
</dbReference>
<gene>
    <name evidence="4" type="ORF">ACFQ03_24505</name>
</gene>
<protein>
    <submittedName>
        <fullName evidence="4">Helix-turn-helix transcriptional regulator</fullName>
    </submittedName>
</protein>
<dbReference type="SUPFAM" id="SSF46785">
    <property type="entry name" value="Winged helix' DNA-binding domain"/>
    <property type="match status" value="1"/>
</dbReference>
<dbReference type="PROSITE" id="PS51000">
    <property type="entry name" value="HTH_DEOR_2"/>
    <property type="match status" value="1"/>
</dbReference>
<dbReference type="PROSITE" id="PS52050">
    <property type="entry name" value="WYL"/>
    <property type="match status" value="1"/>
</dbReference>
<dbReference type="InterPro" id="IPR057727">
    <property type="entry name" value="WCX_dom"/>
</dbReference>
<dbReference type="Pfam" id="PF08279">
    <property type="entry name" value="HTH_11"/>
    <property type="match status" value="1"/>
</dbReference>
<accession>A0ABW3DFP7</accession>
<evidence type="ECO:0000313" key="4">
    <source>
        <dbReference type="EMBL" id="MFD0872288.1"/>
    </source>
</evidence>
<evidence type="ECO:0000256" key="1">
    <source>
        <dbReference type="ARBA" id="ARBA00023015"/>
    </source>
</evidence>
<evidence type="ECO:0000259" key="3">
    <source>
        <dbReference type="PROSITE" id="PS51000"/>
    </source>
</evidence>
<dbReference type="InterPro" id="IPR001034">
    <property type="entry name" value="DeoR_HTH"/>
</dbReference>
<dbReference type="Pfam" id="PF13280">
    <property type="entry name" value="WYL"/>
    <property type="match status" value="1"/>
</dbReference>
<dbReference type="RefSeq" id="WP_144933437.1">
    <property type="nucleotide sequence ID" value="NZ_JBHTIU010000106.1"/>
</dbReference>
<reference evidence="5" key="1">
    <citation type="journal article" date="2019" name="Int. J. Syst. Evol. Microbiol.">
        <title>The Global Catalogue of Microorganisms (GCM) 10K type strain sequencing project: providing services to taxonomists for standard genome sequencing and annotation.</title>
        <authorList>
            <consortium name="The Broad Institute Genomics Platform"/>
            <consortium name="The Broad Institute Genome Sequencing Center for Infectious Disease"/>
            <person name="Wu L."/>
            <person name="Ma J."/>
        </authorList>
    </citation>
    <scope>NUCLEOTIDE SEQUENCE [LARGE SCALE GENOMIC DNA]</scope>
    <source>
        <strain evidence="5">CCUG 57263</strain>
    </source>
</reference>
<dbReference type="EMBL" id="JBHTIU010000106">
    <property type="protein sequence ID" value="MFD0872288.1"/>
    <property type="molecule type" value="Genomic_DNA"/>
</dbReference>
<evidence type="ECO:0000313" key="5">
    <source>
        <dbReference type="Proteomes" id="UP001597120"/>
    </source>
</evidence>
<keyword evidence="1" id="KW-0805">Transcription regulation</keyword>
<dbReference type="InterPro" id="IPR051534">
    <property type="entry name" value="CBASS_pafABC_assoc_protein"/>
</dbReference>
<name>A0ABW3DFP7_9BACL</name>
<sequence length="305" mass="34957">MKLDRLLAITMCLLSNKRVTAAELADRFEVSLRTVYRDIDAINQAGIPVASYPGPDGGYEIMPGYRIDKQVLTLEHLVAIYTSLRGIQSATDNSELTELLERIGALIPEDFTTSASFSLDFRHSSNADVKEKIRSLQLAVREMHTVKFDYMDSRGAETSRTVEPMGLYLKRSAWYLWGFCRIRSALRVFRLSRMNNLKLLSERFVRRNLTIEDIDKDRNIKPPDGVDVMLCFNPAAKARVREEFEAADIAENPDGTLLIKAYYYSREKAVQHLLSFGIHVRVLAPPEFIDEFRCQVLQISRLYQH</sequence>
<dbReference type="Pfam" id="PF25583">
    <property type="entry name" value="WCX"/>
    <property type="match status" value="1"/>
</dbReference>
<proteinExistence type="predicted"/>